<feature type="compositionally biased region" description="Basic and acidic residues" evidence="1">
    <location>
        <begin position="399"/>
        <end position="409"/>
    </location>
</feature>
<dbReference type="EMBL" id="KQ971324">
    <property type="protein sequence ID" value="EFA01170.1"/>
    <property type="molecule type" value="Genomic_DNA"/>
</dbReference>
<reference evidence="2 3" key="2">
    <citation type="journal article" date="2010" name="Nucleic Acids Res.">
        <title>BeetleBase in 2010: revisions to provide comprehensive genomic information for Tribolium castaneum.</title>
        <authorList>
            <person name="Kim H.S."/>
            <person name="Murphy T."/>
            <person name="Xia J."/>
            <person name="Caragea D."/>
            <person name="Park Y."/>
            <person name="Beeman R.W."/>
            <person name="Lorenzen M.D."/>
            <person name="Butcher S."/>
            <person name="Manak J.R."/>
            <person name="Brown S.J."/>
        </authorList>
    </citation>
    <scope>GENOME REANNOTATION</scope>
    <source>
        <strain evidence="2 3">Georgia GA2</strain>
    </source>
</reference>
<feature type="compositionally biased region" description="Acidic residues" evidence="1">
    <location>
        <begin position="378"/>
        <end position="387"/>
    </location>
</feature>
<feature type="region of interest" description="Disordered" evidence="1">
    <location>
        <begin position="1"/>
        <end position="70"/>
    </location>
</feature>
<feature type="region of interest" description="Disordered" evidence="1">
    <location>
        <begin position="286"/>
        <end position="348"/>
    </location>
</feature>
<feature type="compositionally biased region" description="Basic residues" evidence="1">
    <location>
        <begin position="218"/>
        <end position="227"/>
    </location>
</feature>
<dbReference type="InParanoid" id="D6WE69"/>
<protein>
    <submittedName>
        <fullName evidence="2">Uncharacterized protein</fullName>
    </submittedName>
</protein>
<accession>D6WE69</accession>
<organism evidence="2 3">
    <name type="scientific">Tribolium castaneum</name>
    <name type="common">Red flour beetle</name>
    <dbReference type="NCBI Taxonomy" id="7070"/>
    <lineage>
        <taxon>Eukaryota</taxon>
        <taxon>Metazoa</taxon>
        <taxon>Ecdysozoa</taxon>
        <taxon>Arthropoda</taxon>
        <taxon>Hexapoda</taxon>
        <taxon>Insecta</taxon>
        <taxon>Pterygota</taxon>
        <taxon>Neoptera</taxon>
        <taxon>Endopterygota</taxon>
        <taxon>Coleoptera</taxon>
        <taxon>Polyphaga</taxon>
        <taxon>Cucujiformia</taxon>
        <taxon>Tenebrionidae</taxon>
        <taxon>Tenebrionidae incertae sedis</taxon>
        <taxon>Tribolium</taxon>
    </lineage>
</organism>
<dbReference type="AlphaFoldDB" id="D6WE69"/>
<sequence length="461" mass="52599">MKKRKHSRVSESAELSEADDAEIIKVNIQTKSSSLSPNPSDLDEAPPSPPPPKSVEKATPSPKKSPLKNFISQHPELEKVALDDVVSEDDDICVLEVPSTLDSDCFIGKLINFDKKTKLKISGKKYIIEPNFEDVRSINLISRGIKVVKPVANLKLREYHKNKPDDNIVNVDKCKPTLPEKIKVRHPLFGVEYKKKIELSEEVQRKLDNSIEKALQKIKKKKKKNKHVEKEDSQVKNNIKPIKQEAFTSGDDEQDGPFFEALRSHCEKKNKSKHRIKAEVDDQFYESSLDEKKKKTHQVSPEYKEEKDEKKKKRKSSFNEGSSDEKRRKHSSHTFESNNSFEEKKHGNNLVNSTVIPGLHLPLFDFDVSGIINKDSEVNNDDLEENEQSVKSKKKKKTVKVEPETDHSVSSEGTSPKKKKKKIKEEKVDEQTNSLIFDLLNKVKSEIDSPAKHKKKKKADG</sequence>
<dbReference type="HOGENOM" id="CLU_593576_0_0_1"/>
<dbReference type="Proteomes" id="UP000007266">
    <property type="component" value="Linkage group 3"/>
</dbReference>
<evidence type="ECO:0000313" key="3">
    <source>
        <dbReference type="Proteomes" id="UP000007266"/>
    </source>
</evidence>
<evidence type="ECO:0000256" key="1">
    <source>
        <dbReference type="SAM" id="MobiDB-lite"/>
    </source>
</evidence>
<name>D6WE69_TRICA</name>
<evidence type="ECO:0000313" key="2">
    <source>
        <dbReference type="EMBL" id="EFA01170.1"/>
    </source>
</evidence>
<feature type="region of interest" description="Disordered" evidence="1">
    <location>
        <begin position="377"/>
        <end position="428"/>
    </location>
</feature>
<gene>
    <name evidence="2" type="primary">AUGUSTUS-3.0.2_10493</name>
    <name evidence="2" type="ORF">TcasGA2_TC010493</name>
</gene>
<proteinExistence type="predicted"/>
<reference evidence="2 3" key="1">
    <citation type="journal article" date="2008" name="Nature">
        <title>The genome of the model beetle and pest Tribolium castaneum.</title>
        <authorList>
            <consortium name="Tribolium Genome Sequencing Consortium"/>
            <person name="Richards S."/>
            <person name="Gibbs R.A."/>
            <person name="Weinstock G.M."/>
            <person name="Brown S.J."/>
            <person name="Denell R."/>
            <person name="Beeman R.W."/>
            <person name="Gibbs R."/>
            <person name="Beeman R.W."/>
            <person name="Brown S.J."/>
            <person name="Bucher G."/>
            <person name="Friedrich M."/>
            <person name="Grimmelikhuijzen C.J."/>
            <person name="Klingler M."/>
            <person name="Lorenzen M."/>
            <person name="Richards S."/>
            <person name="Roth S."/>
            <person name="Schroder R."/>
            <person name="Tautz D."/>
            <person name="Zdobnov E.M."/>
            <person name="Muzny D."/>
            <person name="Gibbs R.A."/>
            <person name="Weinstock G.M."/>
            <person name="Attaway T."/>
            <person name="Bell S."/>
            <person name="Buhay C.J."/>
            <person name="Chandrabose M.N."/>
            <person name="Chavez D."/>
            <person name="Clerk-Blankenburg K.P."/>
            <person name="Cree A."/>
            <person name="Dao M."/>
            <person name="Davis C."/>
            <person name="Chacko J."/>
            <person name="Dinh H."/>
            <person name="Dugan-Rocha S."/>
            <person name="Fowler G."/>
            <person name="Garner T.T."/>
            <person name="Garnes J."/>
            <person name="Gnirke A."/>
            <person name="Hawes A."/>
            <person name="Hernandez J."/>
            <person name="Hines S."/>
            <person name="Holder M."/>
            <person name="Hume J."/>
            <person name="Jhangiani S.N."/>
            <person name="Joshi V."/>
            <person name="Khan Z.M."/>
            <person name="Jackson L."/>
            <person name="Kovar C."/>
            <person name="Kowis A."/>
            <person name="Lee S."/>
            <person name="Lewis L.R."/>
            <person name="Margolis J."/>
            <person name="Morgan M."/>
            <person name="Nazareth L.V."/>
            <person name="Nguyen N."/>
            <person name="Okwuonu G."/>
            <person name="Parker D."/>
            <person name="Richards S."/>
            <person name="Ruiz S.J."/>
            <person name="Santibanez J."/>
            <person name="Savard J."/>
            <person name="Scherer S.E."/>
            <person name="Schneider B."/>
            <person name="Sodergren E."/>
            <person name="Tautz D."/>
            <person name="Vattahil S."/>
            <person name="Villasana D."/>
            <person name="White C.S."/>
            <person name="Wright R."/>
            <person name="Park Y."/>
            <person name="Beeman R.W."/>
            <person name="Lord J."/>
            <person name="Oppert B."/>
            <person name="Lorenzen M."/>
            <person name="Brown S."/>
            <person name="Wang L."/>
            <person name="Savard J."/>
            <person name="Tautz D."/>
            <person name="Richards S."/>
            <person name="Weinstock G."/>
            <person name="Gibbs R.A."/>
            <person name="Liu Y."/>
            <person name="Worley K."/>
            <person name="Weinstock G."/>
            <person name="Elsik C.G."/>
            <person name="Reese J.T."/>
            <person name="Elhaik E."/>
            <person name="Landan G."/>
            <person name="Graur D."/>
            <person name="Arensburger P."/>
            <person name="Atkinson P."/>
            <person name="Beeman R.W."/>
            <person name="Beidler J."/>
            <person name="Brown S.J."/>
            <person name="Demuth J.P."/>
            <person name="Drury D.W."/>
            <person name="Du Y.Z."/>
            <person name="Fujiwara H."/>
            <person name="Lorenzen M."/>
            <person name="Maselli V."/>
            <person name="Osanai M."/>
            <person name="Park Y."/>
            <person name="Robertson H.M."/>
            <person name="Tu Z."/>
            <person name="Wang J.J."/>
            <person name="Wang S."/>
            <person name="Richards S."/>
            <person name="Song H."/>
            <person name="Zhang L."/>
            <person name="Sodergren E."/>
            <person name="Werner D."/>
            <person name="Stanke M."/>
            <person name="Morgenstern B."/>
            <person name="Solovyev V."/>
            <person name="Kosarev P."/>
            <person name="Brown G."/>
            <person name="Chen H.C."/>
            <person name="Ermolaeva O."/>
            <person name="Hlavina W."/>
            <person name="Kapustin Y."/>
            <person name="Kiryutin B."/>
            <person name="Kitts P."/>
            <person name="Maglott D."/>
            <person name="Pruitt K."/>
            <person name="Sapojnikov V."/>
            <person name="Souvorov A."/>
            <person name="Mackey A.J."/>
            <person name="Waterhouse R.M."/>
            <person name="Wyder S."/>
            <person name="Zdobnov E.M."/>
            <person name="Zdobnov E.M."/>
            <person name="Wyder S."/>
            <person name="Kriventseva E.V."/>
            <person name="Kadowaki T."/>
            <person name="Bork P."/>
            <person name="Aranda M."/>
            <person name="Bao R."/>
            <person name="Beermann A."/>
            <person name="Berns N."/>
            <person name="Bolognesi R."/>
            <person name="Bonneton F."/>
            <person name="Bopp D."/>
            <person name="Brown S.J."/>
            <person name="Bucher G."/>
            <person name="Butts T."/>
            <person name="Chaumot A."/>
            <person name="Denell R.E."/>
            <person name="Ferrier D.E."/>
            <person name="Friedrich M."/>
            <person name="Gordon C.M."/>
            <person name="Jindra M."/>
            <person name="Klingler M."/>
            <person name="Lan Q."/>
            <person name="Lattorff H.M."/>
            <person name="Laudet V."/>
            <person name="von Levetsow C."/>
            <person name="Liu Z."/>
            <person name="Lutz R."/>
            <person name="Lynch J.A."/>
            <person name="da Fonseca R.N."/>
            <person name="Posnien N."/>
            <person name="Reuter R."/>
            <person name="Roth S."/>
            <person name="Savard J."/>
            <person name="Schinko J.B."/>
            <person name="Schmitt C."/>
            <person name="Schoppmeier M."/>
            <person name="Schroder R."/>
            <person name="Shippy T.D."/>
            <person name="Simonnet F."/>
            <person name="Marques-Souza H."/>
            <person name="Tautz D."/>
            <person name="Tomoyasu Y."/>
            <person name="Trauner J."/>
            <person name="Van der Zee M."/>
            <person name="Vervoort M."/>
            <person name="Wittkopp N."/>
            <person name="Wimmer E.A."/>
            <person name="Yang X."/>
            <person name="Jones A.K."/>
            <person name="Sattelle D.B."/>
            <person name="Ebert P.R."/>
            <person name="Nelson D."/>
            <person name="Scott J.G."/>
            <person name="Beeman R.W."/>
            <person name="Muthukrishnan S."/>
            <person name="Kramer K.J."/>
            <person name="Arakane Y."/>
            <person name="Beeman R.W."/>
            <person name="Zhu Q."/>
            <person name="Hogenkamp D."/>
            <person name="Dixit R."/>
            <person name="Oppert B."/>
            <person name="Jiang H."/>
            <person name="Zou Z."/>
            <person name="Marshall J."/>
            <person name="Elpidina E."/>
            <person name="Vinokurov K."/>
            <person name="Oppert C."/>
            <person name="Zou Z."/>
            <person name="Evans J."/>
            <person name="Lu Z."/>
            <person name="Zhao P."/>
            <person name="Sumathipala N."/>
            <person name="Altincicek B."/>
            <person name="Vilcinskas A."/>
            <person name="Williams M."/>
            <person name="Hultmark D."/>
            <person name="Hetru C."/>
            <person name="Jiang H."/>
            <person name="Grimmelikhuijzen C.J."/>
            <person name="Hauser F."/>
            <person name="Cazzamali G."/>
            <person name="Williamson M."/>
            <person name="Park Y."/>
            <person name="Li B."/>
            <person name="Tanaka Y."/>
            <person name="Predel R."/>
            <person name="Neupert S."/>
            <person name="Schachtner J."/>
            <person name="Verleyen P."/>
            <person name="Raible F."/>
            <person name="Bork P."/>
            <person name="Friedrich M."/>
            <person name="Walden K.K."/>
            <person name="Robertson H.M."/>
            <person name="Angeli S."/>
            <person name="Foret S."/>
            <person name="Bucher G."/>
            <person name="Schuetz S."/>
            <person name="Maleszka R."/>
            <person name="Wimmer E.A."/>
            <person name="Beeman R.W."/>
            <person name="Lorenzen M."/>
            <person name="Tomoyasu Y."/>
            <person name="Miller S.C."/>
            <person name="Grossmann D."/>
            <person name="Bucher G."/>
        </authorList>
    </citation>
    <scope>NUCLEOTIDE SEQUENCE [LARGE SCALE GENOMIC DNA]</scope>
    <source>
        <strain evidence="2 3">Georgia GA2</strain>
    </source>
</reference>
<keyword evidence="3" id="KW-1185">Reference proteome</keyword>
<feature type="region of interest" description="Disordered" evidence="1">
    <location>
        <begin position="218"/>
        <end position="254"/>
    </location>
</feature>